<organism evidence="1 2">
    <name type="scientific">Bacillus manliponensis</name>
    <dbReference type="NCBI Taxonomy" id="574376"/>
    <lineage>
        <taxon>Bacteria</taxon>
        <taxon>Bacillati</taxon>
        <taxon>Bacillota</taxon>
        <taxon>Bacilli</taxon>
        <taxon>Bacillales</taxon>
        <taxon>Bacillaceae</taxon>
        <taxon>Bacillus</taxon>
        <taxon>Bacillus cereus group</taxon>
    </lineage>
</organism>
<evidence type="ECO:0000313" key="2">
    <source>
        <dbReference type="Proteomes" id="UP000027822"/>
    </source>
</evidence>
<sequence>MNIEILGTQHVKDAAAIITHSFVNYEPLVSNLQIPSTSFNRMCEVMVAEAASQSLSFVAIKNSQMVGAVLVRKANQPLIDKKRALEICPKMEPIFQLLDQLETDSTEFPYLEKENLVYLDMGGCHPDWMGKGVANSLTAHAVQELALTKKLDMVAACTNKITQGMFTKQYQAFQLNKIVYNEFLYEGAHPFSKLSSSLMAQLLHIPQSHIKRKAV</sequence>
<name>A0A073JX36_9BACI</name>
<dbReference type="RefSeq" id="WP_034640050.1">
    <property type="nucleotide sequence ID" value="NZ_CBCSJC010000012.1"/>
</dbReference>
<accession>A0A073JX36</accession>
<evidence type="ECO:0000313" key="1">
    <source>
        <dbReference type="EMBL" id="KEK18845.1"/>
    </source>
</evidence>
<dbReference type="InterPro" id="IPR016181">
    <property type="entry name" value="Acyl_CoA_acyltransferase"/>
</dbReference>
<dbReference type="PANTHER" id="PTHR20905:SF1">
    <property type="entry name" value="AT07410P-RELATED"/>
    <property type="match status" value="1"/>
</dbReference>
<dbReference type="OrthoDB" id="2856757at2"/>
<dbReference type="EMBL" id="JOTN01000011">
    <property type="protein sequence ID" value="KEK18845.1"/>
    <property type="molecule type" value="Genomic_DNA"/>
</dbReference>
<dbReference type="SUPFAM" id="SSF55729">
    <property type="entry name" value="Acyl-CoA N-acyltransferases (Nat)"/>
    <property type="match status" value="1"/>
</dbReference>
<dbReference type="Gene3D" id="3.40.630.30">
    <property type="match status" value="1"/>
</dbReference>
<reference evidence="1 2" key="1">
    <citation type="submission" date="2014-06" db="EMBL/GenBank/DDBJ databases">
        <title>Draft genome sequence of Bacillus manliponensis JCM 15802 (MCCC 1A00708).</title>
        <authorList>
            <person name="Lai Q."/>
            <person name="Liu Y."/>
            <person name="Shao Z."/>
        </authorList>
    </citation>
    <scope>NUCLEOTIDE SEQUENCE [LARGE SCALE GENOMIC DNA]</scope>
    <source>
        <strain evidence="1 2">JCM 15802</strain>
    </source>
</reference>
<dbReference type="GO" id="GO:0008080">
    <property type="term" value="F:N-acetyltransferase activity"/>
    <property type="evidence" value="ECO:0007669"/>
    <property type="project" value="TreeGrafter"/>
</dbReference>
<keyword evidence="2" id="KW-1185">Reference proteome</keyword>
<comment type="caution">
    <text evidence="1">The sequence shown here is derived from an EMBL/GenBank/DDBJ whole genome shotgun (WGS) entry which is preliminary data.</text>
</comment>
<dbReference type="Proteomes" id="UP000027822">
    <property type="component" value="Unassembled WGS sequence"/>
</dbReference>
<dbReference type="PANTHER" id="PTHR20905">
    <property type="entry name" value="N-ACETYLTRANSFERASE-RELATED"/>
    <property type="match status" value="1"/>
</dbReference>
<evidence type="ECO:0008006" key="3">
    <source>
        <dbReference type="Google" id="ProtNLM"/>
    </source>
</evidence>
<gene>
    <name evidence="1" type="ORF">BAMA_03465</name>
</gene>
<dbReference type="AlphaFoldDB" id="A0A073JX36"/>
<protein>
    <recommendedName>
        <fullName evidence="3">N-acetyltransferase domain-containing protein</fullName>
    </recommendedName>
</protein>
<proteinExistence type="predicted"/>